<feature type="non-terminal residue" evidence="1">
    <location>
        <position position="32"/>
    </location>
</feature>
<comment type="caution">
    <text evidence="1">The sequence shown here is derived from an EMBL/GenBank/DDBJ whole genome shotgun (WGS) entry which is preliminary data.</text>
</comment>
<evidence type="ECO:0000313" key="1">
    <source>
        <dbReference type="EMBL" id="GAH55348.1"/>
    </source>
</evidence>
<reference evidence="1" key="1">
    <citation type="journal article" date="2014" name="Front. Microbiol.">
        <title>High frequency of phylogenetically diverse reductive dehalogenase-homologous genes in deep subseafloor sedimentary metagenomes.</title>
        <authorList>
            <person name="Kawai M."/>
            <person name="Futagami T."/>
            <person name="Toyoda A."/>
            <person name="Takaki Y."/>
            <person name="Nishi S."/>
            <person name="Hori S."/>
            <person name="Arai W."/>
            <person name="Tsubouchi T."/>
            <person name="Morono Y."/>
            <person name="Uchiyama I."/>
            <person name="Ito T."/>
            <person name="Fujiyama A."/>
            <person name="Inagaki F."/>
            <person name="Takami H."/>
        </authorList>
    </citation>
    <scope>NUCLEOTIDE SEQUENCE</scope>
    <source>
        <strain evidence="1">Expedition CK06-06</strain>
    </source>
</reference>
<organism evidence="1">
    <name type="scientific">marine sediment metagenome</name>
    <dbReference type="NCBI Taxonomy" id="412755"/>
    <lineage>
        <taxon>unclassified sequences</taxon>
        <taxon>metagenomes</taxon>
        <taxon>ecological metagenomes</taxon>
    </lineage>
</organism>
<proteinExistence type="predicted"/>
<accession>X1ICN3</accession>
<gene>
    <name evidence="1" type="ORF">S03H2_30324</name>
</gene>
<dbReference type="AlphaFoldDB" id="X1ICN3"/>
<protein>
    <submittedName>
        <fullName evidence="1">Uncharacterized protein</fullName>
    </submittedName>
</protein>
<sequence>MTESGKRFVVNWTTRDVGQFKRFAEQVARLAP</sequence>
<name>X1ICN3_9ZZZZ</name>
<dbReference type="EMBL" id="BARU01018342">
    <property type="protein sequence ID" value="GAH55348.1"/>
    <property type="molecule type" value="Genomic_DNA"/>
</dbReference>